<reference evidence="1" key="1">
    <citation type="submission" date="2021-05" db="EMBL/GenBank/DDBJ databases">
        <authorList>
            <person name="Alioto T."/>
            <person name="Alioto T."/>
            <person name="Gomez Garrido J."/>
        </authorList>
    </citation>
    <scope>NUCLEOTIDE SEQUENCE</scope>
</reference>
<proteinExistence type="predicted"/>
<name>A0A8D9FHY7_9HEMI</name>
<protein>
    <submittedName>
        <fullName evidence="1">Uncharacterized protein</fullName>
    </submittedName>
</protein>
<dbReference type="EMBL" id="HBUF01676715">
    <property type="protein sequence ID" value="CAG6791548.1"/>
    <property type="molecule type" value="Transcribed_RNA"/>
</dbReference>
<dbReference type="EMBL" id="HBUF01676714">
    <property type="protein sequence ID" value="CAG6791547.1"/>
    <property type="molecule type" value="Transcribed_RNA"/>
</dbReference>
<dbReference type="AlphaFoldDB" id="A0A8D9FHY7"/>
<sequence length="115" mass="13504">MSKETLCQNMVVMKRWQLNLSGFHVCVNPFSIPVFKMMPNLINPIVAYQRVLCDHILNLTYKQDFSSVNSIDLEIMFRILNLVNSRCDSEVSTSNNTNNMINFLFLYIRYLLVFQ</sequence>
<organism evidence="1">
    <name type="scientific">Cacopsylla melanoneura</name>
    <dbReference type="NCBI Taxonomy" id="428564"/>
    <lineage>
        <taxon>Eukaryota</taxon>
        <taxon>Metazoa</taxon>
        <taxon>Ecdysozoa</taxon>
        <taxon>Arthropoda</taxon>
        <taxon>Hexapoda</taxon>
        <taxon>Insecta</taxon>
        <taxon>Pterygota</taxon>
        <taxon>Neoptera</taxon>
        <taxon>Paraneoptera</taxon>
        <taxon>Hemiptera</taxon>
        <taxon>Sternorrhyncha</taxon>
        <taxon>Psylloidea</taxon>
        <taxon>Psyllidae</taxon>
        <taxon>Psyllinae</taxon>
        <taxon>Cacopsylla</taxon>
    </lineage>
</organism>
<accession>A0A8D9FHY7</accession>
<evidence type="ECO:0000313" key="1">
    <source>
        <dbReference type="EMBL" id="CAG6791548.1"/>
    </source>
</evidence>